<evidence type="ECO:0000313" key="2">
    <source>
        <dbReference type="Proteomes" id="UP001197875"/>
    </source>
</evidence>
<keyword evidence="2" id="KW-1185">Reference proteome</keyword>
<organism evidence="1 2">
    <name type="scientific">Fusicatenibacter faecihominis</name>
    <dbReference type="NCBI Taxonomy" id="2881276"/>
    <lineage>
        <taxon>Bacteria</taxon>
        <taxon>Bacillati</taxon>
        <taxon>Bacillota</taxon>
        <taxon>Clostridia</taxon>
        <taxon>Lachnospirales</taxon>
        <taxon>Lachnospiraceae</taxon>
        <taxon>Fusicatenibacter</taxon>
    </lineage>
</organism>
<dbReference type="EMBL" id="JAJEPR010000019">
    <property type="protein sequence ID" value="MCC2190398.1"/>
    <property type="molecule type" value="Genomic_DNA"/>
</dbReference>
<dbReference type="AlphaFoldDB" id="A0AAE3DTZ8"/>
<dbReference type="Proteomes" id="UP001197875">
    <property type="component" value="Unassembled WGS sequence"/>
</dbReference>
<dbReference type="Pfam" id="PF12672">
    <property type="entry name" value="DUF3793"/>
    <property type="match status" value="1"/>
</dbReference>
<sequence length="184" mass="21323">MAFEKYLVDYCSPTLASVKTANLFNWFYESSTELWEQVSYWNLLMNPKGVYLYVLKEHPKKALIYVCRKSRLAENLSRPGVAAFLAGYGYGELDVDAAIERLKSRFDKGEDFPHEIGVFLDYPLGDVIGFIENSGHNYKCSGCWKVYCDECESRRLFAMYQKCRDIYTRLYEQGRSVFQLTVAA</sequence>
<gene>
    <name evidence="1" type="ORF">LKD71_11365</name>
</gene>
<accession>A0AAE3DTZ8</accession>
<dbReference type="RefSeq" id="WP_178045647.1">
    <property type="nucleotide sequence ID" value="NZ_JAJEPR010000019.1"/>
</dbReference>
<comment type="caution">
    <text evidence="1">The sequence shown here is derived from an EMBL/GenBank/DDBJ whole genome shotgun (WGS) entry which is preliminary data.</text>
</comment>
<reference evidence="1 2" key="1">
    <citation type="submission" date="2021-10" db="EMBL/GenBank/DDBJ databases">
        <title>Anaerobic single-cell dispensing facilitates the cultivation of human gut bacteria.</title>
        <authorList>
            <person name="Afrizal A."/>
        </authorList>
    </citation>
    <scope>NUCLEOTIDE SEQUENCE [LARGE SCALE GENOMIC DNA]</scope>
    <source>
        <strain evidence="1 2">CLA-AA-H277</strain>
    </source>
</reference>
<evidence type="ECO:0000313" key="1">
    <source>
        <dbReference type="EMBL" id="MCC2190398.1"/>
    </source>
</evidence>
<dbReference type="InterPro" id="IPR024523">
    <property type="entry name" value="DUF3793"/>
</dbReference>
<protein>
    <submittedName>
        <fullName evidence="1">DUF3793 family protein</fullName>
    </submittedName>
</protein>
<proteinExistence type="predicted"/>
<name>A0AAE3DTZ8_9FIRM</name>